<dbReference type="InterPro" id="IPR031571">
    <property type="entry name" value="RcpC_dom"/>
</dbReference>
<keyword evidence="3" id="KW-1185">Reference proteome</keyword>
<organism evidence="2 3">
    <name type="scientific">Acidiphilium rubrum</name>
    <dbReference type="NCBI Taxonomy" id="526"/>
    <lineage>
        <taxon>Bacteria</taxon>
        <taxon>Pseudomonadati</taxon>
        <taxon>Pseudomonadota</taxon>
        <taxon>Alphaproteobacteria</taxon>
        <taxon>Acetobacterales</taxon>
        <taxon>Acidocellaceae</taxon>
        <taxon>Acidiphilium</taxon>
    </lineage>
</organism>
<dbReference type="RefSeq" id="WP_029310629.1">
    <property type="nucleotide sequence ID" value="NZ_FTNE01000008.1"/>
</dbReference>
<evidence type="ECO:0000313" key="2">
    <source>
        <dbReference type="EMBL" id="SIQ71885.1"/>
    </source>
</evidence>
<dbReference type="Proteomes" id="UP000186308">
    <property type="component" value="Unassembled WGS sequence"/>
</dbReference>
<feature type="domain" description="Flp pilus assembly protein RcpC/CpaB" evidence="1">
    <location>
        <begin position="114"/>
        <end position="232"/>
    </location>
</feature>
<dbReference type="EMBL" id="FTNE01000008">
    <property type="protein sequence ID" value="SIQ71885.1"/>
    <property type="molecule type" value="Genomic_DNA"/>
</dbReference>
<evidence type="ECO:0000259" key="1">
    <source>
        <dbReference type="Pfam" id="PF16976"/>
    </source>
</evidence>
<sequence length="284" mass="29394">MNLRLVAAGVLIVAALGLGLIAEQSFHAAAAAKRSASAQLMTDIIVAAHPLPAGTLAREADFTGELILKTRRPAGAIPYTEAAVASLNGALVRHYVESGGLVTRADILRPRDRGFLAAVLRPGTRAISVPVNVVSGVSGLIWPGDHVDILLTETMPTATTPRADQVFSELVLRDIRVIAIGQNIVQGAAGNPQATAAASATLYQTVTLQVSPRAAQKIVVAQQLGSLSLIVRSAHTPTGDTADTGPATAVYASTVSPALARSSHPVGQRINVIEGSNRREVVLP</sequence>
<comment type="caution">
    <text evidence="2">The sequence shown here is derived from an EMBL/GenBank/DDBJ whole genome shotgun (WGS) entry which is preliminary data.</text>
</comment>
<dbReference type="NCBIfam" id="TIGR03177">
    <property type="entry name" value="pilus_cpaB"/>
    <property type="match status" value="1"/>
</dbReference>
<dbReference type="AlphaFoldDB" id="A0A8G2CLF4"/>
<name>A0A8G2CLF4_ACIRU</name>
<proteinExistence type="predicted"/>
<reference evidence="2 3" key="1">
    <citation type="submission" date="2017-01" db="EMBL/GenBank/DDBJ databases">
        <authorList>
            <person name="Varghese N."/>
            <person name="Submissions S."/>
        </authorList>
    </citation>
    <scope>NUCLEOTIDE SEQUENCE [LARGE SCALE GENOMIC DNA]</scope>
    <source>
        <strain evidence="2 3">ATCC 35905</strain>
    </source>
</reference>
<gene>
    <name evidence="2" type="ORF">SAMN05421828_10893</name>
</gene>
<protein>
    <submittedName>
        <fullName evidence="2">Pilus assembly protein CpaB</fullName>
    </submittedName>
</protein>
<accession>A0A8G2CLF4</accession>
<dbReference type="Pfam" id="PF16976">
    <property type="entry name" value="RcpC"/>
    <property type="match status" value="1"/>
</dbReference>
<evidence type="ECO:0000313" key="3">
    <source>
        <dbReference type="Proteomes" id="UP000186308"/>
    </source>
</evidence>
<dbReference type="InterPro" id="IPR017592">
    <property type="entry name" value="Pilus_assmbl_Flp-typ_CpaB"/>
</dbReference>